<evidence type="ECO:0000313" key="2">
    <source>
        <dbReference type="EMBL" id="AGW14501.1"/>
    </source>
</evidence>
<keyword evidence="1" id="KW-0472">Membrane</keyword>
<accession>T2GEE6</accession>
<dbReference type="OrthoDB" id="367235at2"/>
<sequence length="421" mass="45007">MALPLLKIILSFAVILLFLRLRIHLGLAILAGSAFLAVAFGHGVTFWCSNAVAGILDGQTLLLAAIVTSILIFSDVYEKSGMSGRLLESLQGMQRWPRVSLAFFPALIGLLPMPGGAIFSAPMIGHIGERVGAPVNDRALLNYWYRHIWELCWPLYPGIILASSLSGIPVLTLTAHMAVGPVACLLLGYLFFMRQGALTLAAHTPAAAAPFSWRTTGMNALPLAIAICGSVVLELLLSHVQWVTPELGILAALFAGIAYVQRSTRLPLALVRRAAFSKQNGVLLAIVGSIFIYKQMLAATGAISAISVSGAGLTTVLLCATLLPFLVGVVSGITMAFVGSTFPIILLTAQHVGLQEHTLAFVALGLFSGFVGVMISPLHICFVLSCQFFGVNSMTIWKRLVAPCMLLFAFGVAYFVILYWH</sequence>
<dbReference type="KEGG" id="dgg:DGI_2771"/>
<dbReference type="Proteomes" id="UP000016587">
    <property type="component" value="Chromosome"/>
</dbReference>
<feature type="transmembrane region" description="Helical" evidence="1">
    <location>
        <begin position="173"/>
        <end position="192"/>
    </location>
</feature>
<evidence type="ECO:0008006" key="4">
    <source>
        <dbReference type="Google" id="ProtNLM"/>
    </source>
</evidence>
<dbReference type="PANTHER" id="PTHR39556">
    <property type="entry name" value="PROTEIN, PUTATIVE-RELATED"/>
    <property type="match status" value="1"/>
</dbReference>
<reference evidence="3" key="2">
    <citation type="submission" date="2013-07" db="EMBL/GenBank/DDBJ databases">
        <authorList>
            <person name="Morais-Silva F.O."/>
            <person name="Rezende A.M."/>
            <person name="Pimentel C."/>
            <person name="Resende D.M."/>
            <person name="Santos C.I."/>
            <person name="Clemente C."/>
            <person name="de Oliveira L.M."/>
            <person name="da Silva S.M."/>
            <person name="Costa D.A."/>
            <person name="Varela-Raposo A."/>
            <person name="Horacio E.C.A."/>
            <person name="Matos M."/>
            <person name="Flores O."/>
            <person name="Ruiz J.C."/>
            <person name="Rodrigues-Pousada C."/>
        </authorList>
    </citation>
    <scope>NUCLEOTIDE SEQUENCE [LARGE SCALE GENOMIC DNA]</scope>
    <source>
        <strain evidence="3">ATCC 19364 / DSM 1382 / NCIMB 9332 / VKM B-1759</strain>
    </source>
</reference>
<dbReference type="eggNOG" id="COG1906">
    <property type="taxonomic scope" value="Bacteria"/>
</dbReference>
<feature type="transmembrane region" description="Helical" evidence="1">
    <location>
        <begin position="220"/>
        <end position="237"/>
    </location>
</feature>
<dbReference type="Pfam" id="PF04165">
    <property type="entry name" value="DUF401"/>
    <property type="match status" value="1"/>
</dbReference>
<proteinExistence type="predicted"/>
<name>T2GEE6_MEGG1</name>
<dbReference type="EMBL" id="CP006585">
    <property type="protein sequence ID" value="AGW14501.1"/>
    <property type="molecule type" value="Genomic_DNA"/>
</dbReference>
<dbReference type="STRING" id="1121448.DGI_2771"/>
<protein>
    <recommendedName>
        <fullName evidence="4">DUF401 family protein</fullName>
    </recommendedName>
</protein>
<feature type="transmembrane region" description="Helical" evidence="1">
    <location>
        <begin position="281"/>
        <end position="303"/>
    </location>
</feature>
<keyword evidence="1" id="KW-0812">Transmembrane</keyword>
<dbReference type="HOGENOM" id="CLU_056143_0_0_7"/>
<evidence type="ECO:0000256" key="1">
    <source>
        <dbReference type="SAM" id="Phobius"/>
    </source>
</evidence>
<dbReference type="InterPro" id="IPR007294">
    <property type="entry name" value="DUF401"/>
</dbReference>
<reference evidence="2 3" key="1">
    <citation type="journal article" date="2013" name="J. Bacteriol.">
        <title>Roles of HynAB and Ech, the only two hydrogenases found in the model sulfate reducer Desulfovibrio gigas.</title>
        <authorList>
            <person name="Morais-Silva F.O."/>
            <person name="Santos C.I."/>
            <person name="Rodrigues R."/>
            <person name="Pereira I.A."/>
            <person name="Rodrigues-Pousada C."/>
        </authorList>
    </citation>
    <scope>NUCLEOTIDE SEQUENCE [LARGE SCALE GENOMIC DNA]</scope>
    <source>
        <strain evidence="3">ATCC 19364 / DSM 1382 / NCIMB 9332 / VKM B-1759</strain>
    </source>
</reference>
<keyword evidence="1" id="KW-1133">Transmembrane helix</keyword>
<dbReference type="RefSeq" id="WP_021761527.1">
    <property type="nucleotide sequence ID" value="NC_022444.1"/>
</dbReference>
<gene>
    <name evidence="2" type="ORF">DGI_2771</name>
</gene>
<feature type="transmembrane region" description="Helical" evidence="1">
    <location>
        <begin position="359"/>
        <end position="380"/>
    </location>
</feature>
<feature type="transmembrane region" description="Helical" evidence="1">
    <location>
        <begin position="323"/>
        <end position="347"/>
    </location>
</feature>
<evidence type="ECO:0000313" key="3">
    <source>
        <dbReference type="Proteomes" id="UP000016587"/>
    </source>
</evidence>
<feature type="transmembrane region" description="Helical" evidence="1">
    <location>
        <begin position="400"/>
        <end position="420"/>
    </location>
</feature>
<feature type="transmembrane region" description="Helical" evidence="1">
    <location>
        <begin position="243"/>
        <end position="260"/>
    </location>
</feature>
<dbReference type="PATRIC" id="fig|1121448.10.peg.2735"/>
<dbReference type="PANTHER" id="PTHR39556:SF1">
    <property type="entry name" value="PROTEIN, PUTATIVE-RELATED"/>
    <property type="match status" value="1"/>
</dbReference>
<feature type="transmembrane region" description="Helical" evidence="1">
    <location>
        <begin position="99"/>
        <end position="121"/>
    </location>
</feature>
<organism evidence="2 3">
    <name type="scientific">Megalodesulfovibrio gigas (strain ATCC 19364 / DSM 1382 / NCIMB 9332 / VKM B-1759)</name>
    <name type="common">Desulfovibrio gigas</name>
    <dbReference type="NCBI Taxonomy" id="1121448"/>
    <lineage>
        <taxon>Bacteria</taxon>
        <taxon>Pseudomonadati</taxon>
        <taxon>Thermodesulfobacteriota</taxon>
        <taxon>Desulfovibrionia</taxon>
        <taxon>Desulfovibrionales</taxon>
        <taxon>Desulfovibrionaceae</taxon>
        <taxon>Megalodesulfovibrio</taxon>
    </lineage>
</organism>
<feature type="transmembrane region" description="Helical" evidence="1">
    <location>
        <begin position="61"/>
        <end position="78"/>
    </location>
</feature>
<keyword evidence="3" id="KW-1185">Reference proteome</keyword>
<dbReference type="AlphaFoldDB" id="T2GEE6"/>